<evidence type="ECO:0000313" key="1">
    <source>
        <dbReference type="EMBL" id="OCL07914.1"/>
    </source>
</evidence>
<proteinExistence type="predicted"/>
<evidence type="ECO:0000313" key="2">
    <source>
        <dbReference type="Proteomes" id="UP000250140"/>
    </source>
</evidence>
<dbReference type="EMBL" id="KV749759">
    <property type="protein sequence ID" value="OCL07914.1"/>
    <property type="molecule type" value="Genomic_DNA"/>
</dbReference>
<keyword evidence="2" id="KW-1185">Reference proteome</keyword>
<dbReference type="OrthoDB" id="3688094at2759"/>
<dbReference type="AlphaFoldDB" id="A0A8E2EZY3"/>
<organism evidence="1 2">
    <name type="scientific">Glonium stellatum</name>
    <dbReference type="NCBI Taxonomy" id="574774"/>
    <lineage>
        <taxon>Eukaryota</taxon>
        <taxon>Fungi</taxon>
        <taxon>Dikarya</taxon>
        <taxon>Ascomycota</taxon>
        <taxon>Pezizomycotina</taxon>
        <taxon>Dothideomycetes</taxon>
        <taxon>Pleosporomycetidae</taxon>
        <taxon>Gloniales</taxon>
        <taxon>Gloniaceae</taxon>
        <taxon>Glonium</taxon>
    </lineage>
</organism>
<dbReference type="Proteomes" id="UP000250140">
    <property type="component" value="Unassembled WGS sequence"/>
</dbReference>
<gene>
    <name evidence="1" type="ORF">AOQ84DRAFT_294199</name>
</gene>
<sequence length="268" mass="30203">MSCEDRGIVSIHAYSPGQRVDFYEEVEDKTSTALVWIYFPLSKSKGETITAGWVRELNTSINDRRLAILSTSHQRNRAFGPYIPANYRDAYRFHLIGKEPGFPVTGICYNDMGIASRTQFKFCLLHGAAKTDSYEDVDPQSSFGSIRNLPESPIQLWFCSSASLDGVEQVRVCVDDRKEHLPCVGMLLIYANHEESLGQWRNDRHIEDIKLSGSICISTGNAEAGPYVRAIANHKEGTDKGWREITLMGTIIWWFTPMCSHVDIESGD</sequence>
<name>A0A8E2EZY3_9PEZI</name>
<protein>
    <submittedName>
        <fullName evidence="1">Uncharacterized protein</fullName>
    </submittedName>
</protein>
<accession>A0A8E2EZY3</accession>
<reference evidence="1 2" key="1">
    <citation type="journal article" date="2016" name="Nat. Commun.">
        <title>Ectomycorrhizal ecology is imprinted in the genome of the dominant symbiotic fungus Cenococcum geophilum.</title>
        <authorList>
            <consortium name="DOE Joint Genome Institute"/>
            <person name="Peter M."/>
            <person name="Kohler A."/>
            <person name="Ohm R.A."/>
            <person name="Kuo A."/>
            <person name="Krutzmann J."/>
            <person name="Morin E."/>
            <person name="Arend M."/>
            <person name="Barry K.W."/>
            <person name="Binder M."/>
            <person name="Choi C."/>
            <person name="Clum A."/>
            <person name="Copeland A."/>
            <person name="Grisel N."/>
            <person name="Haridas S."/>
            <person name="Kipfer T."/>
            <person name="LaButti K."/>
            <person name="Lindquist E."/>
            <person name="Lipzen A."/>
            <person name="Maire R."/>
            <person name="Meier B."/>
            <person name="Mihaltcheva S."/>
            <person name="Molinier V."/>
            <person name="Murat C."/>
            <person name="Poggeler S."/>
            <person name="Quandt C.A."/>
            <person name="Sperisen C."/>
            <person name="Tritt A."/>
            <person name="Tisserant E."/>
            <person name="Crous P.W."/>
            <person name="Henrissat B."/>
            <person name="Nehls U."/>
            <person name="Egli S."/>
            <person name="Spatafora J.W."/>
            <person name="Grigoriev I.V."/>
            <person name="Martin F.M."/>
        </authorList>
    </citation>
    <scope>NUCLEOTIDE SEQUENCE [LARGE SCALE GENOMIC DNA]</scope>
    <source>
        <strain evidence="1 2">CBS 207.34</strain>
    </source>
</reference>